<dbReference type="AlphaFoldDB" id="A0A518V8U5"/>
<evidence type="ECO:0000256" key="1">
    <source>
        <dbReference type="SAM" id="MobiDB-lite"/>
    </source>
</evidence>
<accession>A0A518V8U5</accession>
<keyword evidence="3" id="KW-1185">Reference proteome</keyword>
<evidence type="ECO:0000313" key="3">
    <source>
        <dbReference type="Proteomes" id="UP000319432"/>
    </source>
</evidence>
<gene>
    <name evidence="2" type="ORF">EEL30_14685</name>
</gene>
<protein>
    <submittedName>
        <fullName evidence="2">Uncharacterized protein</fullName>
    </submittedName>
</protein>
<feature type="region of interest" description="Disordered" evidence="1">
    <location>
        <begin position="1"/>
        <end position="28"/>
    </location>
</feature>
<name>A0A518V8U5_BRELA</name>
<sequence length="78" mass="9274">MRREMANTPSYEPRLHGETNKTSDPVANCGVWNVDQEQEVKRRSERVEWAVSRLSPRQRYYPEKIFRAGERPRLSLMP</sequence>
<dbReference type="Proteomes" id="UP000319432">
    <property type="component" value="Chromosome"/>
</dbReference>
<organism evidence="2 3">
    <name type="scientific">Brevibacillus laterosporus</name>
    <name type="common">Bacillus laterosporus</name>
    <dbReference type="NCBI Taxonomy" id="1465"/>
    <lineage>
        <taxon>Bacteria</taxon>
        <taxon>Bacillati</taxon>
        <taxon>Bacillota</taxon>
        <taxon>Bacilli</taxon>
        <taxon>Bacillales</taxon>
        <taxon>Paenibacillaceae</taxon>
        <taxon>Brevibacillus</taxon>
    </lineage>
</organism>
<dbReference type="EMBL" id="CP033464">
    <property type="protein sequence ID" value="QDX93427.1"/>
    <property type="molecule type" value="Genomic_DNA"/>
</dbReference>
<proteinExistence type="predicted"/>
<evidence type="ECO:0000313" key="2">
    <source>
        <dbReference type="EMBL" id="QDX93427.1"/>
    </source>
</evidence>
<reference evidence="2 3" key="1">
    <citation type="submission" date="2018-11" db="EMBL/GenBank/DDBJ databases">
        <title>Phylogenetic determinants of toxin gene distribution in genomes of Brevibacillus laterosporus.</title>
        <authorList>
            <person name="Glare T.R."/>
            <person name="Durrant A."/>
            <person name="Berry C."/>
            <person name="Palma L."/>
            <person name="Ormskirk M."/>
            <person name="Cox M.O."/>
        </authorList>
    </citation>
    <scope>NUCLEOTIDE SEQUENCE [LARGE SCALE GENOMIC DNA]</scope>
    <source>
        <strain evidence="2 3">1821L</strain>
    </source>
</reference>